<protein>
    <submittedName>
        <fullName evidence="2">Uncharacterized protein</fullName>
    </submittedName>
</protein>
<dbReference type="EMBL" id="CAADRP010001763">
    <property type="protein sequence ID" value="VFU51644.1"/>
    <property type="molecule type" value="Genomic_DNA"/>
</dbReference>
<dbReference type="PROSITE" id="PS50012">
    <property type="entry name" value="RCC1_3"/>
    <property type="match status" value="1"/>
</dbReference>
<evidence type="ECO:0000313" key="2">
    <source>
        <dbReference type="EMBL" id="VFU51644.1"/>
    </source>
</evidence>
<dbReference type="SUPFAM" id="SSF50985">
    <property type="entry name" value="RCC1/BLIP-II"/>
    <property type="match status" value="1"/>
</dbReference>
<dbReference type="Pfam" id="PF00415">
    <property type="entry name" value="RCC1"/>
    <property type="match status" value="1"/>
</dbReference>
<reference evidence="2" key="1">
    <citation type="submission" date="2019-03" db="EMBL/GenBank/DDBJ databases">
        <authorList>
            <person name="Mank J."/>
            <person name="Almeida P."/>
        </authorList>
    </citation>
    <scope>NUCLEOTIDE SEQUENCE</scope>
    <source>
        <strain evidence="2">78183</strain>
    </source>
</reference>
<dbReference type="InterPro" id="IPR009091">
    <property type="entry name" value="RCC1/BLIP-II"/>
</dbReference>
<dbReference type="Gene3D" id="2.130.10.30">
    <property type="entry name" value="Regulator of chromosome condensation 1/beta-lactamase-inhibitor protein II"/>
    <property type="match status" value="1"/>
</dbReference>
<organism evidence="2">
    <name type="scientific">Salix viminalis</name>
    <name type="common">Common osier</name>
    <name type="synonym">Basket willow</name>
    <dbReference type="NCBI Taxonomy" id="40686"/>
    <lineage>
        <taxon>Eukaryota</taxon>
        <taxon>Viridiplantae</taxon>
        <taxon>Streptophyta</taxon>
        <taxon>Embryophyta</taxon>
        <taxon>Tracheophyta</taxon>
        <taxon>Spermatophyta</taxon>
        <taxon>Magnoliopsida</taxon>
        <taxon>eudicotyledons</taxon>
        <taxon>Gunneridae</taxon>
        <taxon>Pentapetalae</taxon>
        <taxon>rosids</taxon>
        <taxon>fabids</taxon>
        <taxon>Malpighiales</taxon>
        <taxon>Salicaceae</taxon>
        <taxon>Saliceae</taxon>
        <taxon>Salix</taxon>
    </lineage>
</organism>
<proteinExistence type="predicted"/>
<name>A0A6N2MBP9_SALVM</name>
<dbReference type="AlphaFoldDB" id="A0A6N2MBP9"/>
<dbReference type="InterPro" id="IPR000408">
    <property type="entry name" value="Reg_chr_condens"/>
</dbReference>
<gene>
    <name evidence="2" type="ORF">SVIM_LOCUS350096</name>
</gene>
<evidence type="ECO:0000256" key="1">
    <source>
        <dbReference type="PROSITE-ProRule" id="PRU00235"/>
    </source>
</evidence>
<sequence length="112" mass="11521">MASSGHGVATTKSSSAAASLIPDTWNEPKRVEGLDQVQVTAAFASGVVSAAIGDDGSLWVWGRSKRGQLGLGKGITEASVPSIVEALEGIIWLGARSRADCGWKIVWLGLSG</sequence>
<accession>A0A6N2MBP9</accession>
<feature type="repeat" description="RCC1" evidence="1">
    <location>
        <begin position="56"/>
        <end position="112"/>
    </location>
</feature>